<feature type="compositionally biased region" description="Polar residues" evidence="10">
    <location>
        <begin position="366"/>
        <end position="377"/>
    </location>
</feature>
<keyword evidence="3" id="KW-0378">Hydrolase</keyword>
<dbReference type="InterPro" id="IPR001967">
    <property type="entry name" value="Peptidase_S11_N"/>
</dbReference>
<feature type="signal peptide" evidence="11">
    <location>
        <begin position="1"/>
        <end position="27"/>
    </location>
</feature>
<evidence type="ECO:0000256" key="2">
    <source>
        <dbReference type="ARBA" id="ARBA00022729"/>
    </source>
</evidence>
<dbReference type="PRINTS" id="PR00725">
    <property type="entry name" value="DADACBPTASE1"/>
</dbReference>
<dbReference type="SUPFAM" id="SSF56601">
    <property type="entry name" value="beta-lactamase/transpeptidase-like"/>
    <property type="match status" value="1"/>
</dbReference>
<evidence type="ECO:0000256" key="5">
    <source>
        <dbReference type="ARBA" id="ARBA00022984"/>
    </source>
</evidence>
<evidence type="ECO:0000256" key="3">
    <source>
        <dbReference type="ARBA" id="ARBA00022801"/>
    </source>
</evidence>
<sequence length="391" mass="41130">MRQLHFLRTLFVGASLSTTLLAGGANANPSLLFDLQTGQVLAHEEAFQRWHPASLTKLMTAYVTFRAIQAGELDLTSPIKVSKNSASEQPAKMGYKPGSVMTLDNALKMMLVRSANDIAMAIGENVGGTKDGFVARMNAEAARLGMSDSHFSNPNGLHADDQYTTAHDLALLVMAMRREYPQYAPYFSIEGLLAGKKKLGSFNLLVGRYAGADGMKTGFICPSGFNMIGSATRNGRTLVAVILGEKTAVTRAEVAAKLLDQGFANPNIGAQTVAGLTRYGEGTGVVRNVRDEVCPKPVKGQKAEQPSEQASEKVKSPFLEKLDHPPKLIAVGLGNATGKVPAAYAAAVAAGKAADVDGIPIPTPRPNYTATTASSDTPEAVAKPAKATVGG</sequence>
<evidence type="ECO:0000256" key="7">
    <source>
        <dbReference type="PIRSR" id="PIRSR618044-1"/>
    </source>
</evidence>
<feature type="region of interest" description="Disordered" evidence="10">
    <location>
        <begin position="356"/>
        <end position="391"/>
    </location>
</feature>
<dbReference type="RefSeq" id="WP_149759370.1">
    <property type="nucleotide sequence ID" value="NZ_BSPE01000008.1"/>
</dbReference>
<keyword evidence="5" id="KW-0573">Peptidoglycan synthesis</keyword>
<evidence type="ECO:0000256" key="4">
    <source>
        <dbReference type="ARBA" id="ARBA00022960"/>
    </source>
</evidence>
<dbReference type="InterPro" id="IPR012338">
    <property type="entry name" value="Beta-lactam/transpept-like"/>
</dbReference>
<evidence type="ECO:0000256" key="10">
    <source>
        <dbReference type="SAM" id="MobiDB-lite"/>
    </source>
</evidence>
<dbReference type="GO" id="GO:0009002">
    <property type="term" value="F:serine-type D-Ala-D-Ala carboxypeptidase activity"/>
    <property type="evidence" value="ECO:0007669"/>
    <property type="project" value="InterPro"/>
</dbReference>
<dbReference type="GO" id="GO:0006508">
    <property type="term" value="P:proteolysis"/>
    <property type="evidence" value="ECO:0007669"/>
    <property type="project" value="InterPro"/>
</dbReference>
<feature type="active site" description="Acyl-ester intermediate" evidence="7">
    <location>
        <position position="54"/>
    </location>
</feature>
<feature type="domain" description="Peptidase S11 D-alanyl-D-alanine carboxypeptidase A N-terminal" evidence="12">
    <location>
        <begin position="26"/>
        <end position="247"/>
    </location>
</feature>
<dbReference type="Gene3D" id="3.40.710.10">
    <property type="entry name" value="DD-peptidase/beta-lactamase superfamily"/>
    <property type="match status" value="1"/>
</dbReference>
<reference evidence="13 14" key="1">
    <citation type="submission" date="2016-10" db="EMBL/GenBank/DDBJ databases">
        <authorList>
            <person name="Varghese N."/>
            <person name="Submissions S."/>
        </authorList>
    </citation>
    <scope>NUCLEOTIDE SEQUENCE [LARGE SCALE GENOMIC DNA]</scope>
    <source>
        <strain evidence="13 14">DSM 21822</strain>
    </source>
</reference>
<evidence type="ECO:0000259" key="12">
    <source>
        <dbReference type="Pfam" id="PF00768"/>
    </source>
</evidence>
<evidence type="ECO:0000256" key="1">
    <source>
        <dbReference type="ARBA" id="ARBA00007164"/>
    </source>
</evidence>
<proteinExistence type="inferred from homology"/>
<keyword evidence="13" id="KW-0121">Carboxypeptidase</keyword>
<dbReference type="GO" id="GO:0009252">
    <property type="term" value="P:peptidoglycan biosynthetic process"/>
    <property type="evidence" value="ECO:0007669"/>
    <property type="project" value="UniProtKB-KW"/>
</dbReference>
<evidence type="ECO:0000313" key="13">
    <source>
        <dbReference type="EMBL" id="SFK15994.1"/>
    </source>
</evidence>
<organism evidence="13 14">
    <name type="scientific">Neomesorhizobium albiziae</name>
    <dbReference type="NCBI Taxonomy" id="335020"/>
    <lineage>
        <taxon>Bacteria</taxon>
        <taxon>Pseudomonadati</taxon>
        <taxon>Pseudomonadota</taxon>
        <taxon>Alphaproteobacteria</taxon>
        <taxon>Hyphomicrobiales</taxon>
        <taxon>Phyllobacteriaceae</taxon>
        <taxon>Neomesorhizobium</taxon>
    </lineage>
</organism>
<keyword evidence="4" id="KW-0133">Cell shape</keyword>
<dbReference type="AlphaFoldDB" id="A0A1I3X8S4"/>
<dbReference type="OrthoDB" id="9795979at2"/>
<evidence type="ECO:0000313" key="14">
    <source>
        <dbReference type="Proteomes" id="UP000323300"/>
    </source>
</evidence>
<dbReference type="InterPro" id="IPR018044">
    <property type="entry name" value="Peptidase_S11"/>
</dbReference>
<feature type="chain" id="PRO_5009302349" evidence="11">
    <location>
        <begin position="28"/>
        <end position="391"/>
    </location>
</feature>
<comment type="similarity">
    <text evidence="1 9">Belongs to the peptidase S11 family.</text>
</comment>
<evidence type="ECO:0000256" key="8">
    <source>
        <dbReference type="PIRSR" id="PIRSR618044-2"/>
    </source>
</evidence>
<evidence type="ECO:0000256" key="6">
    <source>
        <dbReference type="ARBA" id="ARBA00023316"/>
    </source>
</evidence>
<keyword evidence="2 11" id="KW-0732">Signal</keyword>
<dbReference type="EMBL" id="FOSL01000003">
    <property type="protein sequence ID" value="SFK15994.1"/>
    <property type="molecule type" value="Genomic_DNA"/>
</dbReference>
<feature type="binding site" evidence="8">
    <location>
        <position position="216"/>
    </location>
    <ligand>
        <name>substrate</name>
    </ligand>
</feature>
<dbReference type="Pfam" id="PF00768">
    <property type="entry name" value="Peptidase_S11"/>
    <property type="match status" value="1"/>
</dbReference>
<name>A0A1I3X8S4_9HYPH</name>
<dbReference type="PANTHER" id="PTHR21581">
    <property type="entry name" value="D-ALANYL-D-ALANINE CARBOXYPEPTIDASE"/>
    <property type="match status" value="1"/>
</dbReference>
<protein>
    <submittedName>
        <fullName evidence="13">D-alanyl-D-alanine carboxypeptidase</fullName>
    </submittedName>
</protein>
<accession>A0A1I3X8S4</accession>
<feature type="active site" description="Proton acceptor" evidence="7">
    <location>
        <position position="57"/>
    </location>
</feature>
<gene>
    <name evidence="13" type="ORF">SAMN04488498_10360</name>
</gene>
<evidence type="ECO:0000256" key="11">
    <source>
        <dbReference type="SAM" id="SignalP"/>
    </source>
</evidence>
<dbReference type="GO" id="GO:0008360">
    <property type="term" value="P:regulation of cell shape"/>
    <property type="evidence" value="ECO:0007669"/>
    <property type="project" value="UniProtKB-KW"/>
</dbReference>
<evidence type="ECO:0000256" key="9">
    <source>
        <dbReference type="RuleBase" id="RU004016"/>
    </source>
</evidence>
<keyword evidence="14" id="KW-1185">Reference proteome</keyword>
<keyword evidence="13" id="KW-0645">Protease</keyword>
<feature type="active site" evidence="7">
    <location>
        <position position="114"/>
    </location>
</feature>
<keyword evidence="6" id="KW-0961">Cell wall biogenesis/degradation</keyword>
<dbReference type="PANTHER" id="PTHR21581:SF6">
    <property type="entry name" value="TRAFFICKING PROTEIN PARTICLE COMPLEX SUBUNIT 12"/>
    <property type="match status" value="1"/>
</dbReference>
<dbReference type="GO" id="GO:0071555">
    <property type="term" value="P:cell wall organization"/>
    <property type="evidence" value="ECO:0007669"/>
    <property type="project" value="UniProtKB-KW"/>
</dbReference>
<dbReference type="Proteomes" id="UP000323300">
    <property type="component" value="Unassembled WGS sequence"/>
</dbReference>